<keyword evidence="4" id="KW-1185">Reference proteome</keyword>
<evidence type="ECO:0000313" key="3">
    <source>
        <dbReference type="EMBL" id="SPH22096.1"/>
    </source>
</evidence>
<feature type="signal peptide" evidence="1">
    <location>
        <begin position="1"/>
        <end position="30"/>
    </location>
</feature>
<evidence type="ECO:0000313" key="4">
    <source>
        <dbReference type="Proteomes" id="UP000244880"/>
    </source>
</evidence>
<dbReference type="SUPFAM" id="SSF88874">
    <property type="entry name" value="Receptor-binding domain of short tail fibre protein gp12"/>
    <property type="match status" value="1"/>
</dbReference>
<evidence type="ECO:0000256" key="1">
    <source>
        <dbReference type="SAM" id="SignalP"/>
    </source>
</evidence>
<evidence type="ECO:0000259" key="2">
    <source>
        <dbReference type="Pfam" id="PF07484"/>
    </source>
</evidence>
<reference evidence="3 4" key="1">
    <citation type="submission" date="2018-03" db="EMBL/GenBank/DDBJ databases">
        <authorList>
            <person name="Keele B.F."/>
        </authorList>
    </citation>
    <scope>NUCLEOTIDE SEQUENCE [LARGE SCALE GENOMIC DNA]</scope>
    <source>
        <strain evidence="3 4">CECT 8599</strain>
    </source>
</reference>
<gene>
    <name evidence="3" type="ORF">ASD8599_02841</name>
</gene>
<keyword evidence="1" id="KW-0732">Signal</keyword>
<sequence>MKKLTKYIAGAKAAALVSLGMMAAPQSASAQEFYVGQLVPVGFNFCQRTTAAANGQLLAISSNTALFSLYGTIYGGDGRTTFALPDLRGRIPMHYGNGPGLSPRTIGQRGGTETVVLNATNLPSHNHNILSVNQTGDKGGPVTDLLAKSSDGAKIYHDGPPDSTMDPRMVQNTGSNQAFNVSNPYLAINWCVALQGLFPSRS</sequence>
<dbReference type="EMBL" id="OMOR01000001">
    <property type="protein sequence ID" value="SPH22096.1"/>
    <property type="molecule type" value="Genomic_DNA"/>
</dbReference>
<dbReference type="InterPro" id="IPR011083">
    <property type="entry name" value="Phage_tail_collar_dom"/>
</dbReference>
<name>A0A2R8BG62_9RHOB</name>
<proteinExistence type="predicted"/>
<feature type="chain" id="PRO_5015354657" description="Phage tail collar domain-containing protein" evidence="1">
    <location>
        <begin position="31"/>
        <end position="202"/>
    </location>
</feature>
<dbReference type="InterPro" id="IPR037053">
    <property type="entry name" value="Phage_tail_collar_dom_sf"/>
</dbReference>
<protein>
    <recommendedName>
        <fullName evidence="2">Phage tail collar domain-containing protein</fullName>
    </recommendedName>
</protein>
<dbReference type="Gene3D" id="3.90.1340.10">
    <property type="entry name" value="Phage tail collar domain"/>
    <property type="match status" value="1"/>
</dbReference>
<accession>A0A2R8BG62</accession>
<dbReference type="Pfam" id="PF07484">
    <property type="entry name" value="Collar"/>
    <property type="match status" value="1"/>
</dbReference>
<organism evidence="3 4">
    <name type="scientific">Ascidiaceihabitans donghaensis</name>
    <dbReference type="NCBI Taxonomy" id="1510460"/>
    <lineage>
        <taxon>Bacteria</taxon>
        <taxon>Pseudomonadati</taxon>
        <taxon>Pseudomonadota</taxon>
        <taxon>Alphaproteobacteria</taxon>
        <taxon>Rhodobacterales</taxon>
        <taxon>Paracoccaceae</taxon>
        <taxon>Ascidiaceihabitans</taxon>
    </lineage>
</organism>
<dbReference type="RefSeq" id="WP_245926049.1">
    <property type="nucleotide sequence ID" value="NZ_OMOR01000001.1"/>
</dbReference>
<dbReference type="AlphaFoldDB" id="A0A2R8BG62"/>
<dbReference type="Proteomes" id="UP000244880">
    <property type="component" value="Unassembled WGS sequence"/>
</dbReference>
<feature type="domain" description="Phage tail collar" evidence="2">
    <location>
        <begin position="36"/>
        <end position="92"/>
    </location>
</feature>